<organism evidence="1 2">
    <name type="scientific">Pluteus cervinus</name>
    <dbReference type="NCBI Taxonomy" id="181527"/>
    <lineage>
        <taxon>Eukaryota</taxon>
        <taxon>Fungi</taxon>
        <taxon>Dikarya</taxon>
        <taxon>Basidiomycota</taxon>
        <taxon>Agaricomycotina</taxon>
        <taxon>Agaricomycetes</taxon>
        <taxon>Agaricomycetidae</taxon>
        <taxon>Agaricales</taxon>
        <taxon>Pluteineae</taxon>
        <taxon>Pluteaceae</taxon>
        <taxon>Pluteus</taxon>
    </lineage>
</organism>
<dbReference type="EMBL" id="ML208373">
    <property type="protein sequence ID" value="TFK67542.1"/>
    <property type="molecule type" value="Genomic_DNA"/>
</dbReference>
<evidence type="ECO:0000313" key="1">
    <source>
        <dbReference type="EMBL" id="TFK67542.1"/>
    </source>
</evidence>
<gene>
    <name evidence="1" type="ORF">BDN72DRAFT_842887</name>
</gene>
<keyword evidence="2" id="KW-1185">Reference proteome</keyword>
<dbReference type="Proteomes" id="UP000308600">
    <property type="component" value="Unassembled WGS sequence"/>
</dbReference>
<proteinExistence type="predicted"/>
<name>A0ACD3API4_9AGAR</name>
<sequence>MAITTLCTELLEMCFQHLSPADLFSCIVVCQHFTWVIQNSPNLIYKLEKHKGCVTETFLLKTEGVVQQLSCLRTFLKQRSEWLHSPILVHLVEETPALGFWKCISGCFVSLNDCFTMQIILPTAPSSPRLIERQHTIEGFSIDSEQDLLILKEHWEENNEITLGILSLKDGSPHPFAIQEYLKFDNEELELVFHSQPVIKDNMVAIQLQYTDVEDGEFVLVLDWRSATQLVDLPANVPDCFAFLSADRMVVGWQQASGFELRIHKLSSGAMATKLPFPPPWTANPRSFSTGVDGNGGGLSSQFATAFNDRIAALSLAINNGGDSPLYAFIIFSRQSLLDAIEFHNSSPEILWDGWTKCVFFQPADVDLLPSPSGRMLVLKVGNKFLIHRFPVGYFKRSDNSFQKELPELVGYLPTIEAAEETVVLNEDLIGLTSRCSGILYSLLNSSAIRS</sequence>
<reference evidence="1 2" key="1">
    <citation type="journal article" date="2019" name="Nat. Ecol. Evol.">
        <title>Megaphylogeny resolves global patterns of mushroom evolution.</title>
        <authorList>
            <person name="Varga T."/>
            <person name="Krizsan K."/>
            <person name="Foldi C."/>
            <person name="Dima B."/>
            <person name="Sanchez-Garcia M."/>
            <person name="Sanchez-Ramirez S."/>
            <person name="Szollosi G.J."/>
            <person name="Szarkandi J.G."/>
            <person name="Papp V."/>
            <person name="Albert L."/>
            <person name="Andreopoulos W."/>
            <person name="Angelini C."/>
            <person name="Antonin V."/>
            <person name="Barry K.W."/>
            <person name="Bougher N.L."/>
            <person name="Buchanan P."/>
            <person name="Buyck B."/>
            <person name="Bense V."/>
            <person name="Catcheside P."/>
            <person name="Chovatia M."/>
            <person name="Cooper J."/>
            <person name="Damon W."/>
            <person name="Desjardin D."/>
            <person name="Finy P."/>
            <person name="Geml J."/>
            <person name="Haridas S."/>
            <person name="Hughes K."/>
            <person name="Justo A."/>
            <person name="Karasinski D."/>
            <person name="Kautmanova I."/>
            <person name="Kiss B."/>
            <person name="Kocsube S."/>
            <person name="Kotiranta H."/>
            <person name="LaButti K.M."/>
            <person name="Lechner B.E."/>
            <person name="Liimatainen K."/>
            <person name="Lipzen A."/>
            <person name="Lukacs Z."/>
            <person name="Mihaltcheva S."/>
            <person name="Morgado L.N."/>
            <person name="Niskanen T."/>
            <person name="Noordeloos M.E."/>
            <person name="Ohm R.A."/>
            <person name="Ortiz-Santana B."/>
            <person name="Ovrebo C."/>
            <person name="Racz N."/>
            <person name="Riley R."/>
            <person name="Savchenko A."/>
            <person name="Shiryaev A."/>
            <person name="Soop K."/>
            <person name="Spirin V."/>
            <person name="Szebenyi C."/>
            <person name="Tomsovsky M."/>
            <person name="Tulloss R.E."/>
            <person name="Uehling J."/>
            <person name="Grigoriev I.V."/>
            <person name="Vagvolgyi C."/>
            <person name="Papp T."/>
            <person name="Martin F.M."/>
            <person name="Miettinen O."/>
            <person name="Hibbett D.S."/>
            <person name="Nagy L.G."/>
        </authorList>
    </citation>
    <scope>NUCLEOTIDE SEQUENCE [LARGE SCALE GENOMIC DNA]</scope>
    <source>
        <strain evidence="1 2">NL-1719</strain>
    </source>
</reference>
<accession>A0ACD3API4</accession>
<protein>
    <submittedName>
        <fullName evidence="1">Uncharacterized protein</fullName>
    </submittedName>
</protein>
<evidence type="ECO:0000313" key="2">
    <source>
        <dbReference type="Proteomes" id="UP000308600"/>
    </source>
</evidence>